<dbReference type="Proteomes" id="UP000315908">
    <property type="component" value="Unassembled WGS sequence"/>
</dbReference>
<protein>
    <submittedName>
        <fullName evidence="1">Uncharacterized protein</fullName>
    </submittedName>
</protein>
<accession>A0A562M6M4</accession>
<dbReference type="EMBL" id="VLKR01000043">
    <property type="protein sequence ID" value="TWI15510.1"/>
    <property type="molecule type" value="Genomic_DNA"/>
</dbReference>
<proteinExistence type="predicted"/>
<name>A0A562M6M4_9SPHI</name>
<reference evidence="1 2" key="1">
    <citation type="journal article" date="2015" name="Stand. Genomic Sci.">
        <title>Genomic Encyclopedia of Bacterial and Archaeal Type Strains, Phase III: the genomes of soil and plant-associated and newly described type strains.</title>
        <authorList>
            <person name="Whitman W.B."/>
            <person name="Woyke T."/>
            <person name="Klenk H.P."/>
            <person name="Zhou Y."/>
            <person name="Lilburn T.G."/>
            <person name="Beck B.J."/>
            <person name="De Vos P."/>
            <person name="Vandamme P."/>
            <person name="Eisen J.A."/>
            <person name="Garrity G."/>
            <person name="Hugenholtz P."/>
            <person name="Kyrpides N.C."/>
        </authorList>
    </citation>
    <scope>NUCLEOTIDE SEQUENCE [LARGE SCALE GENOMIC DNA]</scope>
    <source>
        <strain evidence="1 2">CGMCC 1.6855</strain>
    </source>
</reference>
<organism evidence="1 2">
    <name type="scientific">Sphingobacterium siyangense</name>
    <dbReference type="NCBI Taxonomy" id="459529"/>
    <lineage>
        <taxon>Bacteria</taxon>
        <taxon>Pseudomonadati</taxon>
        <taxon>Bacteroidota</taxon>
        <taxon>Sphingobacteriia</taxon>
        <taxon>Sphingobacteriales</taxon>
        <taxon>Sphingobacteriaceae</taxon>
        <taxon>Sphingobacterium</taxon>
    </lineage>
</organism>
<dbReference type="AlphaFoldDB" id="A0A562M6M4"/>
<evidence type="ECO:0000313" key="1">
    <source>
        <dbReference type="EMBL" id="TWI15510.1"/>
    </source>
</evidence>
<evidence type="ECO:0000313" key="2">
    <source>
        <dbReference type="Proteomes" id="UP000315908"/>
    </source>
</evidence>
<sequence length="592" mass="67744">MFFDYYSIPFAYYMSLLSERIKEIQDYRKEFWQDIDARIYNEELSIEYLNKYQFFLEKKIEGIISKYTIGYWLHLSRRVAPSSGGDDKRAETVLYCFNILNAAIQKYAVKQNSYELIILCEENIPKMLKGLYLTSGFTEYLPLIKGAIGQFVLADFDEENLLEFINLKMLVYEIWFSGAKKRIISKGANLVVNPKNEDIIDDNRSAELNSLVTNFDRRLSRMQSSATGTVFQGDSRGTGTLIMCQVFSTMNPKYFKDSIADYLGLKIVGNLPPNFTLETFPIRAFVKAHLPLNSSFIKQNNVSFEYVVGVIADLCLSYISKIFVDKNHLTYINIVKRGYQLYKKDEYVSMIKQNWGQVMEYTGIEAHYDKDEIDKAICFLTLTENNANEIRLPTAGPFKIIIPWDNNGAILIDHSISIQLLYNIFHNIPMAGHNFRGDTLEEALKVRKSYLPTNPCKGFDNSSKQIDFSILVGDVLVIAECKVVARSFGILGGDARAIAHRTKSVVEKGLTEVDDKAEWLILHPKGTNYDLGETKFILPLVVSPFTEFIHSFEPRYWLSGDLPRVLNITEFEELISSGLKEVGRDKMLSISN</sequence>
<comment type="caution">
    <text evidence="1">The sequence shown here is derived from an EMBL/GenBank/DDBJ whole genome shotgun (WGS) entry which is preliminary data.</text>
</comment>
<gene>
    <name evidence="1" type="ORF">IQ31_05092</name>
</gene>